<feature type="transmembrane region" description="Helical" evidence="8">
    <location>
        <begin position="107"/>
        <end position="125"/>
    </location>
</feature>
<dbReference type="Pfam" id="PF02659">
    <property type="entry name" value="Mntp"/>
    <property type="match status" value="1"/>
</dbReference>
<dbReference type="HAMAP" id="MF_01521">
    <property type="entry name" value="MntP_pump"/>
    <property type="match status" value="1"/>
</dbReference>
<protein>
    <recommendedName>
        <fullName evidence="8">Putative manganese efflux pump MntP</fullName>
    </recommendedName>
</protein>
<evidence type="ECO:0000256" key="1">
    <source>
        <dbReference type="ARBA" id="ARBA00022448"/>
    </source>
</evidence>
<dbReference type="PANTHER" id="PTHR35529:SF1">
    <property type="entry name" value="MANGANESE EFFLUX PUMP MNTP-RELATED"/>
    <property type="match status" value="1"/>
</dbReference>
<dbReference type="InterPro" id="IPR022929">
    <property type="entry name" value="Put_MntP"/>
</dbReference>
<feature type="transmembrane region" description="Helical" evidence="8">
    <location>
        <begin position="6"/>
        <end position="23"/>
    </location>
</feature>
<evidence type="ECO:0000256" key="8">
    <source>
        <dbReference type="HAMAP-Rule" id="MF_01521"/>
    </source>
</evidence>
<keyword evidence="6 8" id="KW-0472">Membrane</keyword>
<dbReference type="InterPro" id="IPR003810">
    <property type="entry name" value="Mntp/YtaF"/>
</dbReference>
<dbReference type="PANTHER" id="PTHR35529">
    <property type="entry name" value="MANGANESE EFFLUX PUMP MNTP-RELATED"/>
    <property type="match status" value="1"/>
</dbReference>
<evidence type="ECO:0000256" key="6">
    <source>
        <dbReference type="ARBA" id="ARBA00023136"/>
    </source>
</evidence>
<gene>
    <name evidence="8" type="primary">mntP</name>
    <name evidence="9" type="ORF">E7512_05305</name>
</gene>
<evidence type="ECO:0000313" key="10">
    <source>
        <dbReference type="Proteomes" id="UP000754750"/>
    </source>
</evidence>
<keyword evidence="1 8" id="KW-0813">Transport</keyword>
<evidence type="ECO:0000256" key="4">
    <source>
        <dbReference type="ARBA" id="ARBA00022989"/>
    </source>
</evidence>
<keyword evidence="4 8" id="KW-1133">Transmembrane helix</keyword>
<comment type="caution">
    <text evidence="9">The sequence shown here is derived from an EMBL/GenBank/DDBJ whole genome shotgun (WGS) entry which is preliminary data.</text>
</comment>
<feature type="transmembrane region" description="Helical" evidence="8">
    <location>
        <begin position="35"/>
        <end position="58"/>
    </location>
</feature>
<evidence type="ECO:0000256" key="3">
    <source>
        <dbReference type="ARBA" id="ARBA00022692"/>
    </source>
</evidence>
<keyword evidence="3 8" id="KW-0812">Transmembrane</keyword>
<reference evidence="9" key="1">
    <citation type="submission" date="2019-04" db="EMBL/GenBank/DDBJ databases">
        <title>Evolution of Biomass-Degrading Anaerobic Consortia Revealed by Metagenomics.</title>
        <authorList>
            <person name="Peng X."/>
        </authorList>
    </citation>
    <scope>NUCLEOTIDE SEQUENCE</scope>
    <source>
        <strain evidence="9">SIG551</strain>
    </source>
</reference>
<feature type="transmembrane region" description="Helical" evidence="8">
    <location>
        <begin position="64"/>
        <end position="86"/>
    </location>
</feature>
<dbReference type="GO" id="GO:0005384">
    <property type="term" value="F:manganese ion transmembrane transporter activity"/>
    <property type="evidence" value="ECO:0007669"/>
    <property type="project" value="UniProtKB-UniRule"/>
</dbReference>
<keyword evidence="7 8" id="KW-0464">Manganese</keyword>
<keyword evidence="2 8" id="KW-1003">Cell membrane</keyword>
<evidence type="ECO:0000256" key="7">
    <source>
        <dbReference type="ARBA" id="ARBA00023211"/>
    </source>
</evidence>
<comment type="similarity">
    <text evidence="8">Belongs to the MntP (TC 9.B.29) family.</text>
</comment>
<feature type="transmembrane region" description="Helical" evidence="8">
    <location>
        <begin position="137"/>
        <end position="158"/>
    </location>
</feature>
<accession>A0A928KQQ2</accession>
<evidence type="ECO:0000256" key="5">
    <source>
        <dbReference type="ARBA" id="ARBA00023065"/>
    </source>
</evidence>
<proteinExistence type="inferred from homology"/>
<dbReference type="RefSeq" id="WP_020071797.1">
    <property type="nucleotide sequence ID" value="NZ_JBKWRC010000001.1"/>
</dbReference>
<dbReference type="Proteomes" id="UP000754750">
    <property type="component" value="Unassembled WGS sequence"/>
</dbReference>
<evidence type="ECO:0000313" key="9">
    <source>
        <dbReference type="EMBL" id="MBE6832988.1"/>
    </source>
</evidence>
<comment type="subcellular location">
    <subcellularLocation>
        <location evidence="8">Cell membrane</location>
        <topology evidence="8">Multi-pass membrane protein</topology>
    </subcellularLocation>
</comment>
<keyword evidence="5 8" id="KW-0406">Ion transport</keyword>
<dbReference type="GO" id="GO:0005886">
    <property type="term" value="C:plasma membrane"/>
    <property type="evidence" value="ECO:0007669"/>
    <property type="project" value="UniProtKB-SubCell"/>
</dbReference>
<evidence type="ECO:0000256" key="2">
    <source>
        <dbReference type="ARBA" id="ARBA00022475"/>
    </source>
</evidence>
<comment type="function">
    <text evidence="8">Probably functions as a manganese efflux pump.</text>
</comment>
<dbReference type="AlphaFoldDB" id="A0A928KQQ2"/>
<organism evidence="9 10">
    <name type="scientific">Faecalispora sporosphaeroides</name>
    <dbReference type="NCBI Taxonomy" id="1549"/>
    <lineage>
        <taxon>Bacteria</taxon>
        <taxon>Bacillati</taxon>
        <taxon>Bacillota</taxon>
        <taxon>Clostridia</taxon>
        <taxon>Eubacteriales</taxon>
        <taxon>Oscillospiraceae</taxon>
        <taxon>Faecalispora</taxon>
    </lineage>
</organism>
<dbReference type="EMBL" id="SVNY01000002">
    <property type="protein sequence ID" value="MBE6832988.1"/>
    <property type="molecule type" value="Genomic_DNA"/>
</dbReference>
<feature type="transmembrane region" description="Helical" evidence="8">
    <location>
        <begin position="170"/>
        <end position="187"/>
    </location>
</feature>
<name>A0A928KQQ2_9FIRM</name>
<sequence length="194" mass="20303">MDYFSLVGIAVGLSMDALAASVANGTAVRKVTPGFALKVGLTFGIFQAFMPCLGWALGTAGADLLIHIEHWLALLLLTYLGTQMIWESCFGEHAAEARCHTVGKRALLIQAVATSIDALATGIILPSSVGIQSVPQMIFSVSLIGIITLVLCFAGVYLGRKFGCLLSGRAEIAGGIILILIGVKIFAEHLLSSA</sequence>